<comment type="cofactor">
    <cofactor evidence="1 7">
        <name>Ca(2+)</name>
        <dbReference type="ChEBI" id="CHEBI:29108"/>
    </cofactor>
</comment>
<sequence length="599" mass="67368">MASISRHQRLLILLGLFLLGYYFQSQRRASADLHLWTGLTSGDPAFRWKDVRLTYPPKKITPLPPGGVQEFPRVQQTFGVESTADEKLRKSRQHAVKEVFFRSWKNYKRLAWKADELTPVTGKPKNNYGGWGASLVDNLDTLWIMGLKDEFDLAVSAALAIRFESSTLREINVFETTIRYLGGFLSAYDLSGDSRLLSKAIELGDMLLVAFDTRNHLPVTRWRIDKSLHSKGQEAQDNSLLAEIGSLSLEFTHLAQLTGDDRYYSAIEHITTLLTVQQPLTHLPGLWPVLLDALDANFTRHNTFTMGGMADSAYEYLPKMHFLLSGSDPRYAHMYSLFSTTALAHMIRTPNIPIENHSALIPIDIAIDSLAAPYLHEQGQHLSCFAGGMFALAGRLLSLPSHVDIGRGLTEGCLWAYSATPTGIMPELFTVTTCPLGTPCEWNETLWREGVANKVGLKGPDDPYLDKHIKAKRLPKGFTTIADRSYLLRPEAVESLFVMYRVTGEKRWVEAAWGLFENITRVAETGLAWGKVLDVTVPKEEVEIGDIMESFWMAETLKYFYLIFSEPELISLDEYVFNTEAHPFLRPAARTGAKDRASN</sequence>
<evidence type="ECO:0000256" key="2">
    <source>
        <dbReference type="ARBA" id="ARBA00004922"/>
    </source>
</evidence>
<evidence type="ECO:0000256" key="6">
    <source>
        <dbReference type="PIRSR" id="PIRSR601382-1"/>
    </source>
</evidence>
<evidence type="ECO:0000256" key="9">
    <source>
        <dbReference type="RuleBase" id="RU361193"/>
    </source>
</evidence>
<evidence type="ECO:0000256" key="8">
    <source>
        <dbReference type="PIRSR" id="PIRSR601382-3"/>
    </source>
</evidence>
<dbReference type="Pfam" id="PF01532">
    <property type="entry name" value="Glyco_hydro_47"/>
    <property type="match status" value="1"/>
</dbReference>
<dbReference type="PRINTS" id="PR00747">
    <property type="entry name" value="GLYHDRLASE47"/>
</dbReference>
<dbReference type="InterPro" id="IPR050749">
    <property type="entry name" value="Glycosyl_Hydrolase_47"/>
</dbReference>
<feature type="binding site" evidence="7">
    <location>
        <position position="579"/>
    </location>
    <ligand>
        <name>Ca(2+)</name>
        <dbReference type="ChEBI" id="CHEBI:29108"/>
    </ligand>
</feature>
<dbReference type="GO" id="GO:0005783">
    <property type="term" value="C:endoplasmic reticulum"/>
    <property type="evidence" value="ECO:0007669"/>
    <property type="project" value="TreeGrafter"/>
</dbReference>
<dbReference type="InterPro" id="IPR001382">
    <property type="entry name" value="Glyco_hydro_47"/>
</dbReference>
<feature type="active site" description="Proton donor" evidence="6">
    <location>
        <position position="175"/>
    </location>
</feature>
<dbReference type="InterPro" id="IPR012341">
    <property type="entry name" value="6hp_glycosidase-like_sf"/>
</dbReference>
<comment type="pathway">
    <text evidence="2">Protein modification; protein glycosylation.</text>
</comment>
<dbReference type="SUPFAM" id="SSF48225">
    <property type="entry name" value="Seven-hairpin glycosidases"/>
    <property type="match status" value="1"/>
</dbReference>
<dbReference type="PANTHER" id="PTHR11742:SF89">
    <property type="entry name" value="ALPHA-1,2-MANNOSIDASE"/>
    <property type="match status" value="1"/>
</dbReference>
<feature type="active site" evidence="6">
    <location>
        <position position="311"/>
    </location>
</feature>
<feature type="signal peptide" evidence="10">
    <location>
        <begin position="1"/>
        <end position="25"/>
    </location>
</feature>
<comment type="similarity">
    <text evidence="3 9">Belongs to the glycosyl hydrolase 47 family.</text>
</comment>
<dbReference type="GO" id="GO:0005975">
    <property type="term" value="P:carbohydrate metabolic process"/>
    <property type="evidence" value="ECO:0007669"/>
    <property type="project" value="InterPro"/>
</dbReference>
<evidence type="ECO:0000313" key="11">
    <source>
        <dbReference type="EMBL" id="KAF2154926.1"/>
    </source>
</evidence>
<feature type="chain" id="PRO_5040199355" description="alpha-1,2-Mannosidase" evidence="10">
    <location>
        <begin position="26"/>
        <end position="599"/>
    </location>
</feature>
<dbReference type="GO" id="GO:0004571">
    <property type="term" value="F:mannosyl-oligosaccharide 1,2-alpha-mannosidase activity"/>
    <property type="evidence" value="ECO:0007669"/>
    <property type="project" value="InterPro"/>
</dbReference>
<dbReference type="GO" id="GO:0036503">
    <property type="term" value="P:ERAD pathway"/>
    <property type="evidence" value="ECO:0007669"/>
    <property type="project" value="UniProtKB-ARBA"/>
</dbReference>
<keyword evidence="9" id="KW-0326">Glycosidase</keyword>
<dbReference type="GO" id="GO:0005509">
    <property type="term" value="F:calcium ion binding"/>
    <property type="evidence" value="ECO:0007669"/>
    <property type="project" value="InterPro"/>
</dbReference>
<evidence type="ECO:0000256" key="5">
    <source>
        <dbReference type="ARBA" id="ARBA00023157"/>
    </source>
</evidence>
<gene>
    <name evidence="11" type="ORF">K461DRAFT_285120</name>
</gene>
<evidence type="ECO:0000256" key="1">
    <source>
        <dbReference type="ARBA" id="ARBA00001913"/>
    </source>
</evidence>
<dbReference type="EC" id="3.2.1.-" evidence="9"/>
<evidence type="ECO:0000256" key="7">
    <source>
        <dbReference type="PIRSR" id="PIRSR601382-2"/>
    </source>
</evidence>
<keyword evidence="10" id="KW-0732">Signal</keyword>
<evidence type="ECO:0000256" key="3">
    <source>
        <dbReference type="ARBA" id="ARBA00007658"/>
    </source>
</evidence>
<feature type="active site" description="Proton donor" evidence="6">
    <location>
        <position position="427"/>
    </location>
</feature>
<keyword evidence="12" id="KW-1185">Reference proteome</keyword>
<dbReference type="Proteomes" id="UP000799439">
    <property type="component" value="Unassembled WGS sequence"/>
</dbReference>
<keyword evidence="7" id="KW-0106">Calcium</keyword>
<dbReference type="Gene3D" id="1.50.10.10">
    <property type="match status" value="1"/>
</dbReference>
<reference evidence="11" key="1">
    <citation type="journal article" date="2020" name="Stud. Mycol.">
        <title>101 Dothideomycetes genomes: a test case for predicting lifestyles and emergence of pathogens.</title>
        <authorList>
            <person name="Haridas S."/>
            <person name="Albert R."/>
            <person name="Binder M."/>
            <person name="Bloem J."/>
            <person name="Labutti K."/>
            <person name="Salamov A."/>
            <person name="Andreopoulos B."/>
            <person name="Baker S."/>
            <person name="Barry K."/>
            <person name="Bills G."/>
            <person name="Bluhm B."/>
            <person name="Cannon C."/>
            <person name="Castanera R."/>
            <person name="Culley D."/>
            <person name="Daum C."/>
            <person name="Ezra D."/>
            <person name="Gonzalez J."/>
            <person name="Henrissat B."/>
            <person name="Kuo A."/>
            <person name="Liang C."/>
            <person name="Lipzen A."/>
            <person name="Lutzoni F."/>
            <person name="Magnuson J."/>
            <person name="Mondo S."/>
            <person name="Nolan M."/>
            <person name="Ohm R."/>
            <person name="Pangilinan J."/>
            <person name="Park H.-J."/>
            <person name="Ramirez L."/>
            <person name="Alfaro M."/>
            <person name="Sun H."/>
            <person name="Tritt A."/>
            <person name="Yoshinaga Y."/>
            <person name="Zwiers L.-H."/>
            <person name="Turgeon B."/>
            <person name="Goodwin S."/>
            <person name="Spatafora J."/>
            <person name="Crous P."/>
            <person name="Grigoriev I."/>
        </authorList>
    </citation>
    <scope>NUCLEOTIDE SEQUENCE</scope>
    <source>
        <strain evidence="11">CBS 260.36</strain>
    </source>
</reference>
<name>A0A9P4J5E9_9PEZI</name>
<feature type="disulfide bond" evidence="8">
    <location>
        <begin position="384"/>
        <end position="413"/>
    </location>
</feature>
<evidence type="ECO:0000313" key="12">
    <source>
        <dbReference type="Proteomes" id="UP000799439"/>
    </source>
</evidence>
<protein>
    <recommendedName>
        <fullName evidence="9">alpha-1,2-Mannosidase</fullName>
        <ecNumber evidence="9">3.2.1.-</ecNumber>
    </recommendedName>
</protein>
<keyword evidence="7" id="KW-0479">Metal-binding</keyword>
<organism evidence="11 12">
    <name type="scientific">Myriangium duriaei CBS 260.36</name>
    <dbReference type="NCBI Taxonomy" id="1168546"/>
    <lineage>
        <taxon>Eukaryota</taxon>
        <taxon>Fungi</taxon>
        <taxon>Dikarya</taxon>
        <taxon>Ascomycota</taxon>
        <taxon>Pezizomycotina</taxon>
        <taxon>Dothideomycetes</taxon>
        <taxon>Dothideomycetidae</taxon>
        <taxon>Myriangiales</taxon>
        <taxon>Myriangiaceae</taxon>
        <taxon>Myriangium</taxon>
    </lineage>
</organism>
<proteinExistence type="inferred from homology"/>
<dbReference type="FunFam" id="1.50.10.10:FF:000037">
    <property type="entry name" value="alpha-1,2-Mannosidase"/>
    <property type="match status" value="1"/>
</dbReference>
<dbReference type="GO" id="GO:0016020">
    <property type="term" value="C:membrane"/>
    <property type="evidence" value="ECO:0007669"/>
    <property type="project" value="InterPro"/>
</dbReference>
<dbReference type="PANTHER" id="PTHR11742">
    <property type="entry name" value="MANNOSYL-OLIGOSACCHARIDE ALPHA-1,2-MANNOSIDASE-RELATED"/>
    <property type="match status" value="1"/>
</dbReference>
<feature type="active site" evidence="6">
    <location>
        <position position="491"/>
    </location>
</feature>
<dbReference type="InterPro" id="IPR036026">
    <property type="entry name" value="Seven-hairpin_glycosidases"/>
</dbReference>
<accession>A0A9P4J5E9</accession>
<comment type="caution">
    <text evidence="11">The sequence shown here is derived from an EMBL/GenBank/DDBJ whole genome shotgun (WGS) entry which is preliminary data.</text>
</comment>
<evidence type="ECO:0000256" key="10">
    <source>
        <dbReference type="SAM" id="SignalP"/>
    </source>
</evidence>
<dbReference type="EMBL" id="ML996083">
    <property type="protein sequence ID" value="KAF2154926.1"/>
    <property type="molecule type" value="Genomic_DNA"/>
</dbReference>
<evidence type="ECO:0000256" key="4">
    <source>
        <dbReference type="ARBA" id="ARBA00022801"/>
    </source>
</evidence>
<keyword evidence="4 9" id="KW-0378">Hydrolase</keyword>
<keyword evidence="5 8" id="KW-1015">Disulfide bond</keyword>
<dbReference type="OrthoDB" id="8118055at2759"/>
<dbReference type="AlphaFoldDB" id="A0A9P4J5E9"/>